<evidence type="ECO:0000313" key="5">
    <source>
        <dbReference type="EMBL" id="KAL0840758.1"/>
    </source>
</evidence>
<feature type="transmembrane region" description="Helical" evidence="3">
    <location>
        <begin position="240"/>
        <end position="259"/>
    </location>
</feature>
<evidence type="ECO:0000256" key="3">
    <source>
        <dbReference type="SAM" id="Phobius"/>
    </source>
</evidence>
<dbReference type="InterPro" id="IPR036291">
    <property type="entry name" value="NAD(P)-bd_dom_sf"/>
</dbReference>
<dbReference type="GO" id="GO:0016491">
    <property type="term" value="F:oxidoreductase activity"/>
    <property type="evidence" value="ECO:0007669"/>
    <property type="project" value="UniProtKB-KW"/>
</dbReference>
<keyword evidence="3" id="KW-0812">Transmembrane</keyword>
<dbReference type="Proteomes" id="UP001549921">
    <property type="component" value="Unassembled WGS sequence"/>
</dbReference>
<proteinExistence type="inferred from homology"/>
<comment type="similarity">
    <text evidence="2">Belongs to the short-chain dehydrogenases/reductases (SDR) family.</text>
</comment>
<evidence type="ECO:0008006" key="7">
    <source>
        <dbReference type="Google" id="ProtNLM"/>
    </source>
</evidence>
<gene>
    <name evidence="5" type="ORF">ABMA28_015941</name>
</gene>
<dbReference type="PANTHER" id="PTHR43157:SF31">
    <property type="entry name" value="PHOSPHATIDYLINOSITOL-GLYCAN BIOSYNTHESIS CLASS F PROTEIN"/>
    <property type="match status" value="1"/>
</dbReference>
<dbReference type="PANTHER" id="PTHR43157">
    <property type="entry name" value="PHOSPHATIDYLINOSITOL-GLYCAN BIOSYNTHESIS CLASS F PROTEIN-RELATED"/>
    <property type="match status" value="1"/>
</dbReference>
<feature type="signal peptide" evidence="4">
    <location>
        <begin position="1"/>
        <end position="18"/>
    </location>
</feature>
<name>A0ABD0TBJ0_LOXSC</name>
<keyword evidence="3" id="KW-0472">Membrane</keyword>
<dbReference type="AlphaFoldDB" id="A0ABD0TBJ0"/>
<feature type="transmembrane region" description="Helical" evidence="3">
    <location>
        <begin position="138"/>
        <end position="158"/>
    </location>
</feature>
<sequence>MDIILILLVIVLCMCVIGLHFKSTNKICKSKIRLDGKTCLVTGGTSGVGLEIALDFAMRGARVIVACPFEDEGIEAREKIVQESGNDNVEFKLLDLGSFKSVRDFAADFIKAEDRLDILMNNAGVGIPDSLTTDGLHIIMQVNYLGAFLLTILLLPLLKKTGTPSAPSRIVNTTSVLHRIAMLDLNDLNMDVGCNLIKRLIYYGDSKLSLMLFSRELTKRLKGANVVINNADPGEVGTRIFYSSGVILGFVLSLVLFFLSKTPFEGAQTPIHAAVDEKTGKYSAKYFRNCTMQSPSNGSSDIESAKKLWEQSVAVVNLSKDVCEVGPTHVKNGKMQHMGGLFIVSLRLFC</sequence>
<evidence type="ECO:0000256" key="1">
    <source>
        <dbReference type="ARBA" id="ARBA00023002"/>
    </source>
</evidence>
<keyword evidence="4" id="KW-0732">Signal</keyword>
<dbReference type="SUPFAM" id="SSF51735">
    <property type="entry name" value="NAD(P)-binding Rossmann-fold domains"/>
    <property type="match status" value="1"/>
</dbReference>
<dbReference type="PRINTS" id="PR00080">
    <property type="entry name" value="SDRFAMILY"/>
</dbReference>
<dbReference type="Gene3D" id="3.40.50.720">
    <property type="entry name" value="NAD(P)-binding Rossmann-like Domain"/>
    <property type="match status" value="1"/>
</dbReference>
<dbReference type="EMBL" id="JBEDNZ010000007">
    <property type="protein sequence ID" value="KAL0840758.1"/>
    <property type="molecule type" value="Genomic_DNA"/>
</dbReference>
<comment type="caution">
    <text evidence="5">The sequence shown here is derived from an EMBL/GenBank/DDBJ whole genome shotgun (WGS) entry which is preliminary data.</text>
</comment>
<evidence type="ECO:0000313" key="6">
    <source>
        <dbReference type="Proteomes" id="UP001549921"/>
    </source>
</evidence>
<dbReference type="PRINTS" id="PR00081">
    <property type="entry name" value="GDHRDH"/>
</dbReference>
<organism evidence="5 6">
    <name type="scientific">Loxostege sticticalis</name>
    <name type="common">Beet webworm moth</name>
    <dbReference type="NCBI Taxonomy" id="481309"/>
    <lineage>
        <taxon>Eukaryota</taxon>
        <taxon>Metazoa</taxon>
        <taxon>Ecdysozoa</taxon>
        <taxon>Arthropoda</taxon>
        <taxon>Hexapoda</taxon>
        <taxon>Insecta</taxon>
        <taxon>Pterygota</taxon>
        <taxon>Neoptera</taxon>
        <taxon>Endopterygota</taxon>
        <taxon>Lepidoptera</taxon>
        <taxon>Glossata</taxon>
        <taxon>Ditrysia</taxon>
        <taxon>Pyraloidea</taxon>
        <taxon>Crambidae</taxon>
        <taxon>Pyraustinae</taxon>
        <taxon>Loxostege</taxon>
    </lineage>
</organism>
<evidence type="ECO:0000256" key="4">
    <source>
        <dbReference type="SAM" id="SignalP"/>
    </source>
</evidence>
<dbReference type="InterPro" id="IPR002347">
    <property type="entry name" value="SDR_fam"/>
</dbReference>
<evidence type="ECO:0000256" key="2">
    <source>
        <dbReference type="RuleBase" id="RU000363"/>
    </source>
</evidence>
<reference evidence="5 6" key="1">
    <citation type="submission" date="2024-06" db="EMBL/GenBank/DDBJ databases">
        <title>A chromosome-level genome assembly of beet webworm, Loxostege sticticalis.</title>
        <authorList>
            <person name="Zhang Y."/>
        </authorList>
    </citation>
    <scope>NUCLEOTIDE SEQUENCE [LARGE SCALE GENOMIC DNA]</scope>
    <source>
        <strain evidence="5">AQ028</strain>
        <tissue evidence="5">Male pupae</tissue>
    </source>
</reference>
<protein>
    <recommendedName>
        <fullName evidence="7">Retinol dehydrogenase 11</fullName>
    </recommendedName>
</protein>
<dbReference type="Pfam" id="PF00106">
    <property type="entry name" value="adh_short"/>
    <property type="match status" value="1"/>
</dbReference>
<feature type="chain" id="PRO_5044839629" description="Retinol dehydrogenase 11" evidence="4">
    <location>
        <begin position="19"/>
        <end position="350"/>
    </location>
</feature>
<keyword evidence="3" id="KW-1133">Transmembrane helix</keyword>
<accession>A0ABD0TBJ0</accession>
<keyword evidence="1" id="KW-0560">Oxidoreductase</keyword>